<comment type="caution">
    <text evidence="2">The sequence shown here is derived from an EMBL/GenBank/DDBJ whole genome shotgun (WGS) entry which is preliminary data.</text>
</comment>
<dbReference type="InterPro" id="IPR012337">
    <property type="entry name" value="RNaseH-like_sf"/>
</dbReference>
<protein>
    <recommendedName>
        <fullName evidence="1">Gfd2/YDR514C-like C-terminal domain-containing protein</fullName>
    </recommendedName>
</protein>
<dbReference type="AlphaFoldDB" id="A0A9P9KG00"/>
<proteinExistence type="predicted"/>
<dbReference type="OrthoDB" id="5953249at2759"/>
<name>A0A9P9KG00_FUSSL</name>
<keyword evidence="3" id="KW-1185">Reference proteome</keyword>
<evidence type="ECO:0000259" key="1">
    <source>
        <dbReference type="Pfam" id="PF21762"/>
    </source>
</evidence>
<reference evidence="2" key="1">
    <citation type="journal article" date="2021" name="Nat. Commun.">
        <title>Genetic determinants of endophytism in the Arabidopsis root mycobiome.</title>
        <authorList>
            <person name="Mesny F."/>
            <person name="Miyauchi S."/>
            <person name="Thiergart T."/>
            <person name="Pickel B."/>
            <person name="Atanasova L."/>
            <person name="Karlsson M."/>
            <person name="Huettel B."/>
            <person name="Barry K.W."/>
            <person name="Haridas S."/>
            <person name="Chen C."/>
            <person name="Bauer D."/>
            <person name="Andreopoulos W."/>
            <person name="Pangilinan J."/>
            <person name="LaButti K."/>
            <person name="Riley R."/>
            <person name="Lipzen A."/>
            <person name="Clum A."/>
            <person name="Drula E."/>
            <person name="Henrissat B."/>
            <person name="Kohler A."/>
            <person name="Grigoriev I.V."/>
            <person name="Martin F.M."/>
            <person name="Hacquard S."/>
        </authorList>
    </citation>
    <scope>NUCLEOTIDE SEQUENCE</scope>
    <source>
        <strain evidence="2">FSSC 5 MPI-SDFR-AT-0091</strain>
    </source>
</reference>
<accession>A0A9P9KG00</accession>
<dbReference type="InterPro" id="IPR040151">
    <property type="entry name" value="Gfd2/YDR514C-like"/>
</dbReference>
<dbReference type="Pfam" id="PF21762">
    <property type="entry name" value="DEDDh_C"/>
    <property type="match status" value="1"/>
</dbReference>
<evidence type="ECO:0000313" key="3">
    <source>
        <dbReference type="Proteomes" id="UP000736672"/>
    </source>
</evidence>
<dbReference type="PANTHER" id="PTHR28083">
    <property type="entry name" value="GOOD FOR FULL DBP5 ACTIVITY PROTEIN 2"/>
    <property type="match status" value="1"/>
</dbReference>
<gene>
    <name evidence="2" type="ORF">B0J15DRAFT_278905</name>
</gene>
<dbReference type="Proteomes" id="UP000736672">
    <property type="component" value="Unassembled WGS sequence"/>
</dbReference>
<dbReference type="EMBL" id="JAGTJS010000008">
    <property type="protein sequence ID" value="KAH7260143.1"/>
    <property type="molecule type" value="Genomic_DNA"/>
</dbReference>
<organism evidence="2 3">
    <name type="scientific">Fusarium solani</name>
    <name type="common">Filamentous fungus</name>
    <dbReference type="NCBI Taxonomy" id="169388"/>
    <lineage>
        <taxon>Eukaryota</taxon>
        <taxon>Fungi</taxon>
        <taxon>Dikarya</taxon>
        <taxon>Ascomycota</taxon>
        <taxon>Pezizomycotina</taxon>
        <taxon>Sordariomycetes</taxon>
        <taxon>Hypocreomycetidae</taxon>
        <taxon>Hypocreales</taxon>
        <taxon>Nectriaceae</taxon>
        <taxon>Fusarium</taxon>
        <taxon>Fusarium solani species complex</taxon>
    </lineage>
</organism>
<dbReference type="SUPFAM" id="SSF53098">
    <property type="entry name" value="Ribonuclease H-like"/>
    <property type="match status" value="1"/>
</dbReference>
<dbReference type="PANTHER" id="PTHR28083:SF1">
    <property type="entry name" value="GOOD FOR FULL DBP5 ACTIVITY PROTEIN 2"/>
    <property type="match status" value="1"/>
</dbReference>
<feature type="domain" description="Gfd2/YDR514C-like C-terminal" evidence="1">
    <location>
        <begin position="146"/>
        <end position="312"/>
    </location>
</feature>
<dbReference type="InterPro" id="IPR048519">
    <property type="entry name" value="Gfd2/YDR514C-like_C"/>
</dbReference>
<evidence type="ECO:0000313" key="2">
    <source>
        <dbReference type="EMBL" id="KAH7260143.1"/>
    </source>
</evidence>
<sequence>MISAFRIRLPQHGRGHLAWPAPAKRAWKHQTFINNHQFASYHRWQDLGLDDWHNGQDVDMNGVKLDAAGRLKRYTGSKMFSPARVIKKQLPKQFGIRSAPKRILNQNHETDERDLRVLLRYAADAWASKPLREHISNLEVLGPPRFVCLEAKKMTREELPIKFHVGVSIFDTGLLGPLQNGKMDPEKAVTSQHYLVHDPMFHPFRDRDFLYGSPKTVTDAEIAEKLRKLSSPPNILVTYGPKREHRALKKLGLDLTNTYIFDISNMALSLLDIPYAIPLHWLLQRLEIPFDPELLHVAGNDAHFALQAMLMMVALDAEKHPERRKVPAWVPTFKAIANAKLPDWDYETHMWTPAWFREQEDRLRQHRDVEHRIAEERYQEKKARRHHEELLLGNEDAKRDSKREKARAEYLESWRSTGGVAWV</sequence>